<keyword evidence="4" id="KW-1185">Reference proteome</keyword>
<keyword evidence="3" id="KW-0378">Hydrolase</keyword>
<dbReference type="GeneID" id="26643344"/>
<dbReference type="SMART" id="SM00474">
    <property type="entry name" value="35EXOc"/>
    <property type="match status" value="1"/>
</dbReference>
<organism evidence="3 4">
    <name type="scientific">Microcystis phage MaMV-DC</name>
    <dbReference type="NCBI Taxonomy" id="1357715"/>
    <lineage>
        <taxon>Viruses</taxon>
        <taxon>Duplodnaviria</taxon>
        <taxon>Heunggongvirae</taxon>
        <taxon>Uroviricota</taxon>
        <taxon>Caudoviricetes</taxon>
        <taxon>Fukuivirus</taxon>
        <taxon>Fukuivirus MVDC</taxon>
    </lineage>
</organism>
<reference evidence="3 4" key="1">
    <citation type="submission" date="2013-07" db="EMBL/GenBank/DDBJ databases">
        <title>Sequencing and analysis of the complete genome of Microcystis aeruginosa phage MaMV-DC.</title>
        <authorList>
            <person name="Ou T."/>
            <person name="Li S.H."/>
            <person name="Zhang Q.Y."/>
        </authorList>
    </citation>
    <scope>NUCLEOTIDE SEQUENCE [LARGE SCALE GENOMIC DNA]</scope>
</reference>
<dbReference type="GO" id="GO:0008408">
    <property type="term" value="F:3'-5' exonuclease activity"/>
    <property type="evidence" value="ECO:0007669"/>
    <property type="project" value="InterPro"/>
</dbReference>
<feature type="domain" description="3'-5' exonuclease" evidence="2">
    <location>
        <begin position="10"/>
        <end position="207"/>
    </location>
</feature>
<gene>
    <name evidence="3" type="ORF">MaMVDC_166</name>
</gene>
<dbReference type="RefSeq" id="YP_009217850.1">
    <property type="nucleotide sequence ID" value="NC_029002.1"/>
</dbReference>
<proteinExistence type="predicted"/>
<dbReference type="InterPro" id="IPR002562">
    <property type="entry name" value="3'-5'_exonuclease_dom"/>
</dbReference>
<evidence type="ECO:0000256" key="1">
    <source>
        <dbReference type="ARBA" id="ARBA00023109"/>
    </source>
</evidence>
<keyword evidence="3" id="KW-0269">Exonuclease</keyword>
<dbReference type="InterPro" id="IPR043502">
    <property type="entry name" value="DNA/RNA_pol_sf"/>
</dbReference>
<dbReference type="Pfam" id="PF01612">
    <property type="entry name" value="DNA_pol_A_exo1"/>
    <property type="match status" value="1"/>
</dbReference>
<dbReference type="GO" id="GO:0039693">
    <property type="term" value="P:viral DNA genome replication"/>
    <property type="evidence" value="ECO:0007669"/>
    <property type="project" value="UniProtKB-KW"/>
</dbReference>
<keyword evidence="3" id="KW-0540">Nuclease</keyword>
<keyword evidence="1" id="KW-1194">Viral DNA replication</keyword>
<evidence type="ECO:0000313" key="4">
    <source>
        <dbReference type="Proteomes" id="UP000028567"/>
    </source>
</evidence>
<evidence type="ECO:0000313" key="3">
    <source>
        <dbReference type="EMBL" id="AGR48731.1"/>
    </source>
</evidence>
<dbReference type="InterPro" id="IPR012337">
    <property type="entry name" value="RNaseH-like_sf"/>
</dbReference>
<dbReference type="GO" id="GO:0003676">
    <property type="term" value="F:nucleic acid binding"/>
    <property type="evidence" value="ECO:0007669"/>
    <property type="project" value="InterPro"/>
</dbReference>
<accession>A0A075BS49</accession>
<dbReference type="InterPro" id="IPR036397">
    <property type="entry name" value="RNaseH_sf"/>
</dbReference>
<dbReference type="EMBL" id="KF356199">
    <property type="protein sequence ID" value="AGR48731.1"/>
    <property type="molecule type" value="Genomic_DNA"/>
</dbReference>
<sequence length="427" mass="48028">MRINTDLIDLEYITTREELDALLLELEGRPLIAMDYETYADVETWGPQASALDPHTLVARLLQINWPGNAIPYVIDLRALDWPTEIRDIWLDSSVRKVCFNARFEALVTQATWGVWPDNLYCAMVLFQQIGAATGFKAGRTRGYSYGSLVRDILDTPLNKELASSDWSGELTPAQLQYAALDVGAPRNSNYTSLLLEAYALLRNELLYTYEMPQVEEIDQAAFMEIARMEWNGLPINMNVMGSFLSTAQSELDNYKLRMSAHFDFSVDQVVDWNSGAPQVTLVVPDKITALLNNPTALVSRIQEFLPVKLDNLQQKTLETVLRELDSEDDEDGEDGATSEEGIRDLGIQVISDLLQYKKLTKMVSTNWAALINPRTGNVHARYQTIGTSTGRMSSSSSGDTNKFNAQQISNVELMVDIEEDRLFEDN</sequence>
<dbReference type="SUPFAM" id="SSF53098">
    <property type="entry name" value="Ribonuclease H-like"/>
    <property type="match status" value="1"/>
</dbReference>
<evidence type="ECO:0000259" key="2">
    <source>
        <dbReference type="SMART" id="SM00474"/>
    </source>
</evidence>
<dbReference type="KEGG" id="vg:26643344"/>
<dbReference type="Proteomes" id="UP000028567">
    <property type="component" value="Segment"/>
</dbReference>
<protein>
    <submittedName>
        <fullName evidence="3">3'-5' exonuclease</fullName>
    </submittedName>
</protein>
<keyword evidence="1" id="KW-0235">DNA replication</keyword>
<name>A0A075BS49_9CAUD</name>
<dbReference type="Gene3D" id="3.30.420.10">
    <property type="entry name" value="Ribonuclease H-like superfamily/Ribonuclease H"/>
    <property type="match status" value="1"/>
</dbReference>
<dbReference type="SUPFAM" id="SSF56672">
    <property type="entry name" value="DNA/RNA polymerases"/>
    <property type="match status" value="1"/>
</dbReference>